<keyword evidence="2" id="KW-1185">Reference proteome</keyword>
<proteinExistence type="predicted"/>
<protein>
    <submittedName>
        <fullName evidence="1">Uncharacterized protein</fullName>
    </submittedName>
</protein>
<sequence>MLGNPSFIICPGLTLRAYHRAKHNIQSGLDSIESDFLFCQNSCSSVNHIQSCQRISSEVQNVEEKTFKYLSEWDDSGDEDIIKGAEPKTKFEAALRRAEEKNKKRM</sequence>
<feature type="non-terminal residue" evidence="1">
    <location>
        <position position="106"/>
    </location>
</feature>
<name>A0A430Q0Z3_SCHBO</name>
<dbReference type="Proteomes" id="UP000290809">
    <property type="component" value="Unassembled WGS sequence"/>
</dbReference>
<gene>
    <name evidence="1" type="ORF">DC041_0008433</name>
</gene>
<comment type="caution">
    <text evidence="1">The sequence shown here is derived from an EMBL/GenBank/DDBJ whole genome shotgun (WGS) entry which is preliminary data.</text>
</comment>
<reference evidence="1 2" key="1">
    <citation type="journal article" date="2019" name="PLoS Pathog.">
        <title>Genome sequence of the bovine parasite Schistosoma bovis Tanzania.</title>
        <authorList>
            <person name="Oey H."/>
            <person name="Zakrzewski M."/>
            <person name="Gobert G."/>
            <person name="Gravermann K."/>
            <person name="Stoye J."/>
            <person name="Jones M."/>
            <person name="Mcmanus D."/>
            <person name="Krause L."/>
        </authorList>
    </citation>
    <scope>NUCLEOTIDE SEQUENCE [LARGE SCALE GENOMIC DNA]</scope>
    <source>
        <strain evidence="1 2">TAN1997</strain>
    </source>
</reference>
<accession>A0A430Q0Z3</accession>
<evidence type="ECO:0000313" key="1">
    <source>
        <dbReference type="EMBL" id="RTG81306.1"/>
    </source>
</evidence>
<dbReference type="AlphaFoldDB" id="A0A430Q0Z3"/>
<organism evidence="1 2">
    <name type="scientific">Schistosoma bovis</name>
    <name type="common">Blood fluke</name>
    <dbReference type="NCBI Taxonomy" id="6184"/>
    <lineage>
        <taxon>Eukaryota</taxon>
        <taxon>Metazoa</taxon>
        <taxon>Spiralia</taxon>
        <taxon>Lophotrochozoa</taxon>
        <taxon>Platyhelminthes</taxon>
        <taxon>Trematoda</taxon>
        <taxon>Digenea</taxon>
        <taxon>Strigeidida</taxon>
        <taxon>Schistosomatoidea</taxon>
        <taxon>Schistosomatidae</taxon>
        <taxon>Schistosoma</taxon>
    </lineage>
</organism>
<evidence type="ECO:0000313" key="2">
    <source>
        <dbReference type="Proteomes" id="UP000290809"/>
    </source>
</evidence>
<dbReference type="EMBL" id="QMKO01003461">
    <property type="protein sequence ID" value="RTG81306.1"/>
    <property type="molecule type" value="Genomic_DNA"/>
</dbReference>